<evidence type="ECO:0000313" key="1">
    <source>
        <dbReference type="EMBL" id="SMG46824.1"/>
    </source>
</evidence>
<proteinExistence type="predicted"/>
<dbReference type="InterPro" id="IPR041662">
    <property type="entry name" value="SusD-like_2"/>
</dbReference>
<dbReference type="OrthoDB" id="9766256at2"/>
<keyword evidence="2" id="KW-1185">Reference proteome</keyword>
<dbReference type="Pfam" id="PF12771">
    <property type="entry name" value="SusD-like_2"/>
    <property type="match status" value="1"/>
</dbReference>
<dbReference type="SUPFAM" id="SSF48452">
    <property type="entry name" value="TPR-like"/>
    <property type="match status" value="1"/>
</dbReference>
<dbReference type="PROSITE" id="PS51257">
    <property type="entry name" value="PROKAR_LIPOPROTEIN"/>
    <property type="match status" value="1"/>
</dbReference>
<protein>
    <submittedName>
        <fullName evidence="1">Starch-binding associating with outer membrane</fullName>
    </submittedName>
</protein>
<accession>A0A1X7L011</accession>
<dbReference type="STRING" id="561061.SAMN05660862_3348"/>
<dbReference type="AlphaFoldDB" id="A0A1X7L011"/>
<evidence type="ECO:0000313" key="2">
    <source>
        <dbReference type="Proteomes" id="UP000192980"/>
    </source>
</evidence>
<dbReference type="Gene3D" id="1.25.40.390">
    <property type="match status" value="1"/>
</dbReference>
<dbReference type="EMBL" id="FXAU01000007">
    <property type="protein sequence ID" value="SMG46824.1"/>
    <property type="molecule type" value="Genomic_DNA"/>
</dbReference>
<name>A0A1X7L011_9SPHI</name>
<organism evidence="1 2">
    <name type="scientific">Sphingobacterium psychroaquaticum</name>
    <dbReference type="NCBI Taxonomy" id="561061"/>
    <lineage>
        <taxon>Bacteria</taxon>
        <taxon>Pseudomonadati</taxon>
        <taxon>Bacteroidota</taxon>
        <taxon>Sphingobacteriia</taxon>
        <taxon>Sphingobacteriales</taxon>
        <taxon>Sphingobacteriaceae</taxon>
        <taxon>Sphingobacterium</taxon>
    </lineage>
</organism>
<dbReference type="InterPro" id="IPR011990">
    <property type="entry name" value="TPR-like_helical_dom_sf"/>
</dbReference>
<sequence>MKRNILLALLALSTMLVGCRKFLDINENPSLPQNVKAELLLAPIIFQMGNGVAQDLPMVNKFNQTVFGSSADDASRVWERHGYRSQSDVGGVMWRMVYFNHGRNLALMVKDAIENEKYEYAAIGYAVKAWGYQMLTDYHGPVILDEALRDQLSFTYQDQKEVYAKVRLWCDSALFFLDQKSPLDYSGSLSSEKGDNLFRGNMERWRKFIYAIKATQYIHLINKPDFASKYADSVVYFVDKSFSSNADDANIKFAGDKKETSSVAGPMQANFTSTYYSRAGQPIVNYLGGGLRGTAATPVRPSVDPRLVLMLNPTTVDSTYTGGVPNVANGTVPHIMGKIIDNVYEGRFIFRDKVDFPLMTYAQLQLIKAEALFIKGDKDGAYDAYLKAIRSHMTFVNKYASANEAQIKEVEIVNYLKSSEIPQVSADLTLADIMGQKYIVQWGWGGMEQWCDLRKYKYDVNVFKQFQPLSGASLQYREYCYRVRPRYNSEYAWNATELDKWGALDPTYVIKPTWSMTADN</sequence>
<reference evidence="1 2" key="1">
    <citation type="submission" date="2017-04" db="EMBL/GenBank/DDBJ databases">
        <authorList>
            <person name="Afonso C.L."/>
            <person name="Miller P.J."/>
            <person name="Scott M.A."/>
            <person name="Spackman E."/>
            <person name="Goraichik I."/>
            <person name="Dimitrov K.M."/>
            <person name="Suarez D.L."/>
            <person name="Swayne D.E."/>
        </authorList>
    </citation>
    <scope>NUCLEOTIDE SEQUENCE [LARGE SCALE GENOMIC DNA]</scope>
    <source>
        <strain evidence="1 2">DSM 22418</strain>
    </source>
</reference>
<gene>
    <name evidence="1" type="ORF">SAMN05660862_3348</name>
</gene>
<dbReference type="Proteomes" id="UP000192980">
    <property type="component" value="Unassembled WGS sequence"/>
</dbReference>
<dbReference type="RefSeq" id="WP_085474045.1">
    <property type="nucleotide sequence ID" value="NZ_CP038029.1"/>
</dbReference>